<evidence type="ECO:0000313" key="1">
    <source>
        <dbReference type="EMBL" id="PSW14799.1"/>
    </source>
</evidence>
<dbReference type="RefSeq" id="WP_051901906.1">
    <property type="nucleotide sequence ID" value="NZ_JGVO01000088.1"/>
</dbReference>
<dbReference type="Pfam" id="PF11185">
    <property type="entry name" value="DUF2971"/>
    <property type="match status" value="1"/>
</dbReference>
<reference evidence="1 2" key="1">
    <citation type="submission" date="2018-01" db="EMBL/GenBank/DDBJ databases">
        <title>Whole genome sequencing of Histamine producing bacteria.</title>
        <authorList>
            <person name="Butler K."/>
        </authorList>
    </citation>
    <scope>NUCLEOTIDE SEQUENCE [LARGE SCALE GENOMIC DNA]</scope>
    <source>
        <strain evidence="1 2">DSM 100436</strain>
    </source>
</reference>
<comment type="caution">
    <text evidence="1">The sequence shown here is derived from an EMBL/GenBank/DDBJ whole genome shotgun (WGS) entry which is preliminary data.</text>
</comment>
<dbReference type="OrthoDB" id="4119964at2"/>
<dbReference type="EMBL" id="PYMA01000018">
    <property type="protein sequence ID" value="PSW14799.1"/>
    <property type="molecule type" value="Genomic_DNA"/>
</dbReference>
<dbReference type="AlphaFoldDB" id="A0A2T3NIG2"/>
<sequence length="242" mass="28003">MALFKYRPVDKNSLNILINDELYFATSSQFNDPFDSQLSPSEYIQSFESLGMNDQASELVVLEKTLQKRFEIMGIYCLSSHDDNLLMWSHYGDSHKGICFGFRNDLHYYVRTDGPVSCEEVDYLNPGEHVYTTLYMALNSGSRFHDDEFVNSIKKRQALFKTAFTKKHKNWEYEQEVRLLCDDSGILKFNPLALESVTFGMRISEQDKETVLTLLTLPKWSHVKVYQAKAKGLELALEIETC</sequence>
<keyword evidence="2" id="KW-1185">Reference proteome</keyword>
<organism evidence="1 2">
    <name type="scientific">Photobacterium sanctipauli</name>
    <dbReference type="NCBI Taxonomy" id="1342794"/>
    <lineage>
        <taxon>Bacteria</taxon>
        <taxon>Pseudomonadati</taxon>
        <taxon>Pseudomonadota</taxon>
        <taxon>Gammaproteobacteria</taxon>
        <taxon>Vibrionales</taxon>
        <taxon>Vibrionaceae</taxon>
        <taxon>Photobacterium</taxon>
    </lineage>
</organism>
<dbReference type="Proteomes" id="UP000241771">
    <property type="component" value="Unassembled WGS sequence"/>
</dbReference>
<protein>
    <submittedName>
        <fullName evidence="1">DUF2971 domain-containing protein</fullName>
    </submittedName>
</protein>
<gene>
    <name evidence="1" type="ORF">C9I98_21685</name>
</gene>
<dbReference type="InterPro" id="IPR021352">
    <property type="entry name" value="DUF2971"/>
</dbReference>
<proteinExistence type="predicted"/>
<evidence type="ECO:0000313" key="2">
    <source>
        <dbReference type="Proteomes" id="UP000241771"/>
    </source>
</evidence>
<name>A0A2T3NIG2_9GAMM</name>
<accession>A0A2T3NIG2</accession>